<dbReference type="HOGENOM" id="CLU_2606435_0_0_1"/>
<dbReference type="PROSITE" id="PS51257">
    <property type="entry name" value="PROKAR_LIPOPROTEIN"/>
    <property type="match status" value="1"/>
</dbReference>
<keyword evidence="2" id="KW-1185">Reference proteome</keyword>
<dbReference type="EMBL" id="DS547095">
    <property type="protein sequence ID" value="EDR12037.1"/>
    <property type="molecule type" value="Genomic_DNA"/>
</dbReference>
<sequence>MVLTRTKVKLPESDLTNCSLLLVACSCPYSVGPRVRSALRCRLSLCTGSGPYSVPHRPETIEHLFLQLPSTSLSARNKF</sequence>
<dbReference type="GeneID" id="6073279"/>
<organism evidence="2">
    <name type="scientific">Laccaria bicolor (strain S238N-H82 / ATCC MYA-4686)</name>
    <name type="common">Bicoloured deceiver</name>
    <name type="synonym">Laccaria laccata var. bicolor</name>
    <dbReference type="NCBI Taxonomy" id="486041"/>
    <lineage>
        <taxon>Eukaryota</taxon>
        <taxon>Fungi</taxon>
        <taxon>Dikarya</taxon>
        <taxon>Basidiomycota</taxon>
        <taxon>Agaricomycotina</taxon>
        <taxon>Agaricomycetes</taxon>
        <taxon>Agaricomycetidae</taxon>
        <taxon>Agaricales</taxon>
        <taxon>Agaricineae</taxon>
        <taxon>Hydnangiaceae</taxon>
        <taxon>Laccaria</taxon>
    </lineage>
</organism>
<dbReference type="InParanoid" id="B0D1Q9"/>
<evidence type="ECO:0000313" key="2">
    <source>
        <dbReference type="Proteomes" id="UP000001194"/>
    </source>
</evidence>
<dbReference type="Proteomes" id="UP000001194">
    <property type="component" value="Unassembled WGS sequence"/>
</dbReference>
<proteinExistence type="predicted"/>
<dbReference type="AlphaFoldDB" id="B0D1Q9"/>
<gene>
    <name evidence="1" type="ORF">LACBIDRAFT_314164</name>
</gene>
<protein>
    <submittedName>
        <fullName evidence="1">Predicted protein</fullName>
    </submittedName>
</protein>
<dbReference type="KEGG" id="lbc:LACBIDRAFT_314164"/>
<reference evidence="1 2" key="1">
    <citation type="journal article" date="2008" name="Nature">
        <title>The genome of Laccaria bicolor provides insights into mycorrhizal symbiosis.</title>
        <authorList>
            <person name="Martin F."/>
            <person name="Aerts A."/>
            <person name="Ahren D."/>
            <person name="Brun A."/>
            <person name="Danchin E.G.J."/>
            <person name="Duchaussoy F."/>
            <person name="Gibon J."/>
            <person name="Kohler A."/>
            <person name="Lindquist E."/>
            <person name="Pereda V."/>
            <person name="Salamov A."/>
            <person name="Shapiro H.J."/>
            <person name="Wuyts J."/>
            <person name="Blaudez D."/>
            <person name="Buee M."/>
            <person name="Brokstein P."/>
            <person name="Canbaeck B."/>
            <person name="Cohen D."/>
            <person name="Courty P.E."/>
            <person name="Coutinho P.M."/>
            <person name="Delaruelle C."/>
            <person name="Detter J.C."/>
            <person name="Deveau A."/>
            <person name="DiFazio S."/>
            <person name="Duplessis S."/>
            <person name="Fraissinet-Tachet L."/>
            <person name="Lucic E."/>
            <person name="Frey-Klett P."/>
            <person name="Fourrey C."/>
            <person name="Feussner I."/>
            <person name="Gay G."/>
            <person name="Grimwood J."/>
            <person name="Hoegger P.J."/>
            <person name="Jain P."/>
            <person name="Kilaru S."/>
            <person name="Labbe J."/>
            <person name="Lin Y.C."/>
            <person name="Legue V."/>
            <person name="Le Tacon F."/>
            <person name="Marmeisse R."/>
            <person name="Melayah D."/>
            <person name="Montanini B."/>
            <person name="Muratet M."/>
            <person name="Nehls U."/>
            <person name="Niculita-Hirzel H."/>
            <person name="Oudot-Le Secq M.P."/>
            <person name="Peter M."/>
            <person name="Quesneville H."/>
            <person name="Rajashekar B."/>
            <person name="Reich M."/>
            <person name="Rouhier N."/>
            <person name="Schmutz J."/>
            <person name="Yin T."/>
            <person name="Chalot M."/>
            <person name="Henrissat B."/>
            <person name="Kuees U."/>
            <person name="Lucas S."/>
            <person name="Van de Peer Y."/>
            <person name="Podila G.K."/>
            <person name="Polle A."/>
            <person name="Pukkila P.J."/>
            <person name="Richardson P.M."/>
            <person name="Rouze P."/>
            <person name="Sanders I.R."/>
            <person name="Stajich J.E."/>
            <person name="Tunlid A."/>
            <person name="Tuskan G."/>
            <person name="Grigoriev I.V."/>
        </authorList>
    </citation>
    <scope>NUCLEOTIDE SEQUENCE [LARGE SCALE GENOMIC DNA]</scope>
    <source>
        <strain evidence="2">S238N-H82 / ATCC MYA-4686</strain>
    </source>
</reference>
<dbReference type="RefSeq" id="XP_001877934.1">
    <property type="nucleotide sequence ID" value="XM_001877899.1"/>
</dbReference>
<evidence type="ECO:0000313" key="1">
    <source>
        <dbReference type="EMBL" id="EDR12037.1"/>
    </source>
</evidence>
<accession>B0D1Q9</accession>
<name>B0D1Q9_LACBS</name>